<evidence type="ECO:0000256" key="2">
    <source>
        <dbReference type="ARBA" id="ARBA00022448"/>
    </source>
</evidence>
<evidence type="ECO:0000256" key="3">
    <source>
        <dbReference type="ARBA" id="ARBA00022475"/>
    </source>
</evidence>
<dbReference type="GO" id="GO:0055085">
    <property type="term" value="P:transmembrane transport"/>
    <property type="evidence" value="ECO:0007669"/>
    <property type="project" value="InterPro"/>
</dbReference>
<feature type="transmembrane region" description="Helical" evidence="7">
    <location>
        <begin position="156"/>
        <end position="173"/>
    </location>
</feature>
<dbReference type="CDD" id="cd06261">
    <property type="entry name" value="TM_PBP2"/>
    <property type="match status" value="1"/>
</dbReference>
<evidence type="ECO:0000256" key="1">
    <source>
        <dbReference type="ARBA" id="ARBA00004651"/>
    </source>
</evidence>
<evidence type="ECO:0000256" key="5">
    <source>
        <dbReference type="ARBA" id="ARBA00022989"/>
    </source>
</evidence>
<feature type="transmembrane region" description="Helical" evidence="7">
    <location>
        <begin position="200"/>
        <end position="222"/>
    </location>
</feature>
<comment type="caution">
    <text evidence="9">The sequence shown here is derived from an EMBL/GenBank/DDBJ whole genome shotgun (WGS) entry which is preliminary data.</text>
</comment>
<dbReference type="PANTHER" id="PTHR43744:SF12">
    <property type="entry name" value="ABC TRANSPORTER PERMEASE PROTEIN MG189-RELATED"/>
    <property type="match status" value="1"/>
</dbReference>
<evidence type="ECO:0000256" key="7">
    <source>
        <dbReference type="RuleBase" id="RU363032"/>
    </source>
</evidence>
<dbReference type="EMBL" id="QXTG01000001">
    <property type="protein sequence ID" value="RIX30533.1"/>
    <property type="molecule type" value="Genomic_DNA"/>
</dbReference>
<keyword evidence="5 7" id="KW-1133">Transmembrane helix</keyword>
<keyword evidence="2 7" id="KW-0813">Transport</keyword>
<dbReference type="InterPro" id="IPR000515">
    <property type="entry name" value="MetI-like"/>
</dbReference>
<evidence type="ECO:0000313" key="9">
    <source>
        <dbReference type="EMBL" id="RIX30533.1"/>
    </source>
</evidence>
<dbReference type="AlphaFoldDB" id="A0A3A1U2C5"/>
<sequence>MTSITRTGSARGTSTRTRRRPIRPNLVATHVVLAIGLVLFAFPFYWLVVMATSSTSDIFSFPPRLIPGPEFFNNFGQVLANTTFVQAFFNSIWLTALTATIQLFLASLAGYVFAKRRFPGRDRLFGLVLVTLVLPTGVALVPSYQIYAGLGWLNSFWPLIIPSAVSAFGVFWMRQAAVSAVPDEVIDAAAIDGAGFLRTYWTVVLPMIRPSLVALGIFQIMWTWNDYLWPLLVLGNPAQYTLPIAIQQLKGNYGNVDYSVVMAGTLVATLPLIALFLALRRTVLDNVAGSAVKG</sequence>
<dbReference type="Proteomes" id="UP000265742">
    <property type="component" value="Unassembled WGS sequence"/>
</dbReference>
<comment type="similarity">
    <text evidence="7">Belongs to the binding-protein-dependent transport system permease family.</text>
</comment>
<protein>
    <submittedName>
        <fullName evidence="9">Carbohydrate ABC transporter permease</fullName>
    </submittedName>
</protein>
<keyword evidence="10" id="KW-1185">Reference proteome</keyword>
<organism evidence="9 10">
    <name type="scientific">Amnibacterium setariae</name>
    <dbReference type="NCBI Taxonomy" id="2306585"/>
    <lineage>
        <taxon>Bacteria</taxon>
        <taxon>Bacillati</taxon>
        <taxon>Actinomycetota</taxon>
        <taxon>Actinomycetes</taxon>
        <taxon>Micrococcales</taxon>
        <taxon>Microbacteriaceae</taxon>
        <taxon>Amnibacterium</taxon>
    </lineage>
</organism>
<dbReference type="OrthoDB" id="2063054at2"/>
<proteinExistence type="inferred from homology"/>
<gene>
    <name evidence="9" type="ORF">D1781_03670</name>
</gene>
<keyword evidence="4 7" id="KW-0812">Transmembrane</keyword>
<dbReference type="PANTHER" id="PTHR43744">
    <property type="entry name" value="ABC TRANSPORTER PERMEASE PROTEIN MG189-RELATED-RELATED"/>
    <property type="match status" value="1"/>
</dbReference>
<evidence type="ECO:0000256" key="6">
    <source>
        <dbReference type="ARBA" id="ARBA00023136"/>
    </source>
</evidence>
<keyword evidence="3" id="KW-1003">Cell membrane</keyword>
<dbReference type="Pfam" id="PF00528">
    <property type="entry name" value="BPD_transp_1"/>
    <property type="match status" value="1"/>
</dbReference>
<accession>A0A3A1U2C5</accession>
<feature type="transmembrane region" description="Helical" evidence="7">
    <location>
        <begin position="92"/>
        <end position="112"/>
    </location>
</feature>
<dbReference type="Gene3D" id="1.10.3720.10">
    <property type="entry name" value="MetI-like"/>
    <property type="match status" value="1"/>
</dbReference>
<dbReference type="GO" id="GO:0005886">
    <property type="term" value="C:plasma membrane"/>
    <property type="evidence" value="ECO:0007669"/>
    <property type="project" value="UniProtKB-SubCell"/>
</dbReference>
<feature type="transmembrane region" description="Helical" evidence="7">
    <location>
        <begin position="124"/>
        <end position="144"/>
    </location>
</feature>
<reference evidence="10" key="1">
    <citation type="submission" date="2018-09" db="EMBL/GenBank/DDBJ databases">
        <authorList>
            <person name="Kim I."/>
        </authorList>
    </citation>
    <scope>NUCLEOTIDE SEQUENCE [LARGE SCALE GENOMIC DNA]</scope>
    <source>
        <strain evidence="10">DD4a</strain>
    </source>
</reference>
<feature type="transmembrane region" description="Helical" evidence="7">
    <location>
        <begin position="26"/>
        <end position="48"/>
    </location>
</feature>
<evidence type="ECO:0000313" key="10">
    <source>
        <dbReference type="Proteomes" id="UP000265742"/>
    </source>
</evidence>
<dbReference type="PROSITE" id="PS50928">
    <property type="entry name" value="ABC_TM1"/>
    <property type="match status" value="1"/>
</dbReference>
<dbReference type="InterPro" id="IPR035906">
    <property type="entry name" value="MetI-like_sf"/>
</dbReference>
<name>A0A3A1U2C5_9MICO</name>
<evidence type="ECO:0000259" key="8">
    <source>
        <dbReference type="PROSITE" id="PS50928"/>
    </source>
</evidence>
<comment type="subcellular location">
    <subcellularLocation>
        <location evidence="1 7">Cell membrane</location>
        <topology evidence="1 7">Multi-pass membrane protein</topology>
    </subcellularLocation>
</comment>
<keyword evidence="6 7" id="KW-0472">Membrane</keyword>
<feature type="domain" description="ABC transmembrane type-1" evidence="8">
    <location>
        <begin position="88"/>
        <end position="279"/>
    </location>
</feature>
<dbReference type="SUPFAM" id="SSF161098">
    <property type="entry name" value="MetI-like"/>
    <property type="match status" value="1"/>
</dbReference>
<feature type="transmembrane region" description="Helical" evidence="7">
    <location>
        <begin position="258"/>
        <end position="279"/>
    </location>
</feature>
<evidence type="ECO:0000256" key="4">
    <source>
        <dbReference type="ARBA" id="ARBA00022692"/>
    </source>
</evidence>